<evidence type="ECO:0000256" key="1">
    <source>
        <dbReference type="SAM" id="Phobius"/>
    </source>
</evidence>
<name>A0ABM7LBQ4_9PSED</name>
<sequence length="40" mass="4413">MDSESLHILLVVTAAVGAHLAVRWYLIHGLAPDDKDDWLA</sequence>
<dbReference type="RefSeq" id="WP_263401278.1">
    <property type="nucleotide sequence ID" value="NZ_AP023081.1"/>
</dbReference>
<accession>A0ABM7LBQ4</accession>
<gene>
    <name evidence="2" type="ORF">PSm6_33940</name>
</gene>
<keyword evidence="1" id="KW-0472">Membrane</keyword>
<proteinExistence type="predicted"/>
<dbReference type="EMBL" id="AP023081">
    <property type="protein sequence ID" value="BCD86987.1"/>
    <property type="molecule type" value="Genomic_DNA"/>
</dbReference>
<keyword evidence="1" id="KW-1133">Transmembrane helix</keyword>
<keyword evidence="3" id="KW-1185">Reference proteome</keyword>
<feature type="transmembrane region" description="Helical" evidence="1">
    <location>
        <begin position="6"/>
        <end position="26"/>
    </location>
</feature>
<reference evidence="2" key="1">
    <citation type="submission" date="2020-05" db="EMBL/GenBank/DDBJ databases">
        <title>Complete genome sequence of Pseudomonas sp. Sm006.</title>
        <authorList>
            <person name="Takeuchi K."/>
            <person name="Someya N."/>
        </authorList>
    </citation>
    <scope>NUCLEOTIDE SEQUENCE</scope>
    <source>
        <strain evidence="2">Sm006</strain>
    </source>
</reference>
<dbReference type="Proteomes" id="UP001064896">
    <property type="component" value="Chromosome"/>
</dbReference>
<protein>
    <submittedName>
        <fullName evidence="2">Uncharacterized protein</fullName>
    </submittedName>
</protein>
<evidence type="ECO:0000313" key="3">
    <source>
        <dbReference type="Proteomes" id="UP001064896"/>
    </source>
</evidence>
<evidence type="ECO:0000313" key="2">
    <source>
        <dbReference type="EMBL" id="BCD86987.1"/>
    </source>
</evidence>
<organism evidence="2 3">
    <name type="scientific">Pseudomonas solani</name>
    <dbReference type="NCBI Taxonomy" id="2731552"/>
    <lineage>
        <taxon>Bacteria</taxon>
        <taxon>Pseudomonadati</taxon>
        <taxon>Pseudomonadota</taxon>
        <taxon>Gammaproteobacteria</taxon>
        <taxon>Pseudomonadales</taxon>
        <taxon>Pseudomonadaceae</taxon>
        <taxon>Pseudomonas</taxon>
    </lineage>
</organism>
<keyword evidence="1" id="KW-0812">Transmembrane</keyword>